<evidence type="ECO:0000313" key="1">
    <source>
        <dbReference type="EMBL" id="MCQ8104082.1"/>
    </source>
</evidence>
<sequence>MSYDDFPWFKSQAVNAILHVEEPSPNHFYWPKIDIDLTLEMIKHPERFPLQTKQ</sequence>
<accession>A0ABT1TF36</accession>
<gene>
    <name evidence="1" type="ORF">NP590_08205</name>
</gene>
<name>A0ABT1TF36_9GAMM</name>
<proteinExistence type="predicted"/>
<dbReference type="EMBL" id="JANIBJ010000012">
    <property type="protein sequence ID" value="MCQ8104082.1"/>
    <property type="molecule type" value="Genomic_DNA"/>
</dbReference>
<dbReference type="RefSeq" id="WP_256601841.1">
    <property type="nucleotide sequence ID" value="NZ_JANIBJ010000012.1"/>
</dbReference>
<keyword evidence="2" id="KW-1185">Reference proteome</keyword>
<reference evidence="1 2" key="1">
    <citation type="submission" date="2022-07" db="EMBL/GenBank/DDBJ databases">
        <title>Methylomonas rivi sp. nov., Methylomonas rosea sp. nov., Methylomonas aureus sp. nov. and Methylomonas subterranea sp. nov., four novel methanotrophs isolated from a freshwater creek and the deep terrestrial subsurface.</title>
        <authorList>
            <person name="Abin C."/>
            <person name="Sankaranarayanan K."/>
            <person name="Garner C."/>
            <person name="Sindelar R."/>
            <person name="Kotary K."/>
            <person name="Garner R."/>
            <person name="Barclay S."/>
            <person name="Lawson P."/>
            <person name="Krumholz L."/>
        </authorList>
    </citation>
    <scope>NUCLEOTIDE SEQUENCE [LARGE SCALE GENOMIC DNA]</scope>
    <source>
        <strain evidence="1 2">SURF-2</strain>
    </source>
</reference>
<dbReference type="InterPro" id="IPR018841">
    <property type="entry name" value="DUF2442"/>
</dbReference>
<evidence type="ECO:0000313" key="2">
    <source>
        <dbReference type="Proteomes" id="UP001524499"/>
    </source>
</evidence>
<dbReference type="Pfam" id="PF10387">
    <property type="entry name" value="DUF2442"/>
    <property type="match status" value="1"/>
</dbReference>
<organism evidence="1 2">
    <name type="scientific">Methylomonas subterranea</name>
    <dbReference type="NCBI Taxonomy" id="2952225"/>
    <lineage>
        <taxon>Bacteria</taxon>
        <taxon>Pseudomonadati</taxon>
        <taxon>Pseudomonadota</taxon>
        <taxon>Gammaproteobacteria</taxon>
        <taxon>Methylococcales</taxon>
        <taxon>Methylococcaceae</taxon>
        <taxon>Methylomonas</taxon>
    </lineage>
</organism>
<dbReference type="Proteomes" id="UP001524499">
    <property type="component" value="Unassembled WGS sequence"/>
</dbReference>
<protein>
    <submittedName>
        <fullName evidence="1">DUF2442 domain-containing protein</fullName>
    </submittedName>
</protein>
<comment type="caution">
    <text evidence="1">The sequence shown here is derived from an EMBL/GenBank/DDBJ whole genome shotgun (WGS) entry which is preliminary data.</text>
</comment>